<dbReference type="EMBL" id="CM037622">
    <property type="protein sequence ID" value="KAH8002954.1"/>
    <property type="molecule type" value="Genomic_DNA"/>
</dbReference>
<name>A0ACB8FCL2_9SAUR</name>
<sequence>MIDNRHKNHNTLNLVMTDIRPKNHIVLNPVMINKNHPNIHVPALSQRHLKKRHQRLLKRPSTNYILSFANKLYGDYAIAFIQKFLFCALKLYWTEVDGVDFHCAPGDVRQLINLWTEIQTHGKIKNILPEGSVDSLTELLMVNNMYFKGVWDVEFKKELTKEAPFFTDAKAYHTVQLMHSKGTFSTGTVYLNNIEAQVLEIPYKDHVMSMFVLLPADESSEALLQLENALTYEDLLDWSYDLKPEEVELAIPKFSLEKTVEADKYLDLSLLNDSEKADFSGATTTHGVALSQLVHDTFFEVDEEGGEAPATKEAQVSRRQRRGPVPFIADHPFLFYVRQNCTKSILLFGRFLKPE</sequence>
<protein>
    <submittedName>
        <fullName evidence="1">Uncharacterized protein</fullName>
    </submittedName>
</protein>
<evidence type="ECO:0000313" key="1">
    <source>
        <dbReference type="EMBL" id="KAH8002954.1"/>
    </source>
</evidence>
<keyword evidence="2" id="KW-1185">Reference proteome</keyword>
<comment type="caution">
    <text evidence="1">The sequence shown here is derived from an EMBL/GenBank/DDBJ whole genome shotgun (WGS) entry which is preliminary data.</text>
</comment>
<accession>A0ACB8FCL2</accession>
<evidence type="ECO:0000313" key="2">
    <source>
        <dbReference type="Proteomes" id="UP000827872"/>
    </source>
</evidence>
<proteinExistence type="predicted"/>
<organism evidence="1 2">
    <name type="scientific">Sphaerodactylus townsendi</name>
    <dbReference type="NCBI Taxonomy" id="933632"/>
    <lineage>
        <taxon>Eukaryota</taxon>
        <taxon>Metazoa</taxon>
        <taxon>Chordata</taxon>
        <taxon>Craniata</taxon>
        <taxon>Vertebrata</taxon>
        <taxon>Euteleostomi</taxon>
        <taxon>Lepidosauria</taxon>
        <taxon>Squamata</taxon>
        <taxon>Bifurcata</taxon>
        <taxon>Gekkota</taxon>
        <taxon>Sphaerodactylidae</taxon>
        <taxon>Sphaerodactylus</taxon>
    </lineage>
</organism>
<reference evidence="1" key="1">
    <citation type="submission" date="2021-08" db="EMBL/GenBank/DDBJ databases">
        <title>The first chromosome-level gecko genome reveals the dynamic sex chromosomes of Neotropical dwarf geckos (Sphaerodactylidae: Sphaerodactylus).</title>
        <authorList>
            <person name="Pinto B.J."/>
            <person name="Keating S.E."/>
            <person name="Gamble T."/>
        </authorList>
    </citation>
    <scope>NUCLEOTIDE SEQUENCE</scope>
    <source>
        <strain evidence="1">TG3544</strain>
    </source>
</reference>
<gene>
    <name evidence="1" type="ORF">K3G42_006959</name>
</gene>
<dbReference type="Proteomes" id="UP000827872">
    <property type="component" value="Linkage Group LG09"/>
</dbReference>